<dbReference type="PRINTS" id="PR00080">
    <property type="entry name" value="SDRFAMILY"/>
</dbReference>
<protein>
    <submittedName>
        <fullName evidence="3">2-hydroxycyclohexanecarboxyl-CoA dehydrogenase</fullName>
        <ecNumber evidence="3">1.1.1.-</ecNumber>
    </submittedName>
</protein>
<organism evidence="3 4">
    <name type="scientific">Schaalia hyovaginalis</name>
    <dbReference type="NCBI Taxonomy" id="29316"/>
    <lineage>
        <taxon>Bacteria</taxon>
        <taxon>Bacillati</taxon>
        <taxon>Actinomycetota</taxon>
        <taxon>Actinomycetes</taxon>
        <taxon>Actinomycetales</taxon>
        <taxon>Actinomycetaceae</taxon>
        <taxon>Schaalia</taxon>
    </lineage>
</organism>
<dbReference type="InterPro" id="IPR002347">
    <property type="entry name" value="SDR_fam"/>
</dbReference>
<dbReference type="SUPFAM" id="SSF51735">
    <property type="entry name" value="NAD(P)-binding Rossmann-fold domains"/>
    <property type="match status" value="1"/>
</dbReference>
<name>A0A923E5B1_9ACTO</name>
<dbReference type="PRINTS" id="PR00081">
    <property type="entry name" value="GDHRDH"/>
</dbReference>
<accession>A0A923E5B1</accession>
<keyword evidence="4" id="KW-1185">Reference proteome</keyword>
<evidence type="ECO:0000256" key="1">
    <source>
        <dbReference type="ARBA" id="ARBA00006484"/>
    </source>
</evidence>
<dbReference type="EC" id="1.1.1.-" evidence="3"/>
<comment type="caution">
    <text evidence="3">The sequence shown here is derived from an EMBL/GenBank/DDBJ whole genome shotgun (WGS) entry which is preliminary data.</text>
</comment>
<sequence length="258" mass="26535">MSYGTGIGTRTAVVTGASSLKGIGFHAALRFAQEGWAVAMLDINAAGVERATAQVRERVPGARVASFVADVGDPESVGAVAKAITGSDLPPVGALANIAGVPSPARFLDLTLAEWNRVITINLTGCFLLSQALVPMMIEGGYGRVVNMSSVTAQHGGGVFSKTSYAAAKAGVIGLTRGMARELAQYGITVNAVAPGVVNTDIRSGNSEENELALAEAVPLGRQAEPWEIAALVCWLSSEDSAYITGITHSINGGTYIC</sequence>
<dbReference type="GO" id="GO:0030497">
    <property type="term" value="P:fatty acid elongation"/>
    <property type="evidence" value="ECO:0007669"/>
    <property type="project" value="TreeGrafter"/>
</dbReference>
<dbReference type="EMBL" id="JACHMK010000001">
    <property type="protein sequence ID" value="MBB6334632.1"/>
    <property type="molecule type" value="Genomic_DNA"/>
</dbReference>
<evidence type="ECO:0000256" key="2">
    <source>
        <dbReference type="ARBA" id="ARBA00023002"/>
    </source>
</evidence>
<dbReference type="PANTHER" id="PTHR42760:SF40">
    <property type="entry name" value="3-OXOACYL-[ACYL-CARRIER-PROTEIN] REDUCTASE, CHLOROPLASTIC"/>
    <property type="match status" value="1"/>
</dbReference>
<gene>
    <name evidence="3" type="ORF">HD592_001197</name>
</gene>
<comment type="similarity">
    <text evidence="1">Belongs to the short-chain dehydrogenases/reductases (SDR) family.</text>
</comment>
<dbReference type="Proteomes" id="UP000617426">
    <property type="component" value="Unassembled WGS sequence"/>
</dbReference>
<proteinExistence type="inferred from homology"/>
<dbReference type="Gene3D" id="3.40.50.720">
    <property type="entry name" value="NAD(P)-binding Rossmann-like Domain"/>
    <property type="match status" value="1"/>
</dbReference>
<reference evidence="3" key="1">
    <citation type="submission" date="2020-08" db="EMBL/GenBank/DDBJ databases">
        <title>Sequencing the genomes of 1000 actinobacteria strains.</title>
        <authorList>
            <person name="Klenk H.-P."/>
        </authorList>
    </citation>
    <scope>NUCLEOTIDE SEQUENCE</scope>
    <source>
        <strain evidence="3">DSM 10695</strain>
    </source>
</reference>
<dbReference type="GO" id="GO:0016616">
    <property type="term" value="F:oxidoreductase activity, acting on the CH-OH group of donors, NAD or NADP as acceptor"/>
    <property type="evidence" value="ECO:0007669"/>
    <property type="project" value="TreeGrafter"/>
</dbReference>
<dbReference type="RefSeq" id="WP_184452513.1">
    <property type="nucleotide sequence ID" value="NZ_JACHMK010000001.1"/>
</dbReference>
<evidence type="ECO:0000313" key="3">
    <source>
        <dbReference type="EMBL" id="MBB6334632.1"/>
    </source>
</evidence>
<evidence type="ECO:0000313" key="4">
    <source>
        <dbReference type="Proteomes" id="UP000617426"/>
    </source>
</evidence>
<dbReference type="FunFam" id="3.40.50.720:FF:000173">
    <property type="entry name" value="3-oxoacyl-[acyl-carrier protein] reductase"/>
    <property type="match status" value="1"/>
</dbReference>
<dbReference type="Pfam" id="PF13561">
    <property type="entry name" value="adh_short_C2"/>
    <property type="match status" value="1"/>
</dbReference>
<keyword evidence="2 3" id="KW-0560">Oxidoreductase</keyword>
<dbReference type="PANTHER" id="PTHR42760">
    <property type="entry name" value="SHORT-CHAIN DEHYDROGENASES/REDUCTASES FAMILY MEMBER"/>
    <property type="match status" value="1"/>
</dbReference>
<dbReference type="AlphaFoldDB" id="A0A923E5B1"/>
<dbReference type="InterPro" id="IPR036291">
    <property type="entry name" value="NAD(P)-bd_dom_sf"/>
</dbReference>